<dbReference type="EMBL" id="JASGXD010000016">
    <property type="protein sequence ID" value="KAK6000650.1"/>
    <property type="molecule type" value="Genomic_DNA"/>
</dbReference>
<evidence type="ECO:0000256" key="10">
    <source>
        <dbReference type="PROSITE-ProRule" id="PRU00452"/>
    </source>
</evidence>
<evidence type="ECO:0000313" key="13">
    <source>
        <dbReference type="EMBL" id="KAK6000650.1"/>
    </source>
</evidence>
<dbReference type="Proteomes" id="UP001341245">
    <property type="component" value="Unassembled WGS sequence"/>
</dbReference>
<dbReference type="PANTHER" id="PTHR21330:SF1">
    <property type="entry name" value="E3 SUMO-PROTEIN LIGASE NSE2"/>
    <property type="match status" value="1"/>
</dbReference>
<dbReference type="CDD" id="cd16651">
    <property type="entry name" value="SPL-RING_NSE2"/>
    <property type="match status" value="1"/>
</dbReference>
<dbReference type="PROSITE" id="PS51044">
    <property type="entry name" value="ZF_SP_RING"/>
    <property type="match status" value="1"/>
</dbReference>
<evidence type="ECO:0000256" key="2">
    <source>
        <dbReference type="ARBA" id="ARBA00004718"/>
    </source>
</evidence>
<feature type="region of interest" description="Disordered" evidence="11">
    <location>
        <begin position="1"/>
        <end position="44"/>
    </location>
</feature>
<evidence type="ECO:0000256" key="4">
    <source>
        <dbReference type="ARBA" id="ARBA00022679"/>
    </source>
</evidence>
<evidence type="ECO:0000256" key="5">
    <source>
        <dbReference type="ARBA" id="ARBA00022723"/>
    </source>
</evidence>
<evidence type="ECO:0000259" key="12">
    <source>
        <dbReference type="PROSITE" id="PS51044"/>
    </source>
</evidence>
<evidence type="ECO:0000256" key="1">
    <source>
        <dbReference type="ARBA" id="ARBA00004123"/>
    </source>
</evidence>
<gene>
    <name evidence="13" type="ORF">QM012_003375</name>
</gene>
<dbReference type="Pfam" id="PF11789">
    <property type="entry name" value="zf-Nse"/>
    <property type="match status" value="1"/>
</dbReference>
<keyword evidence="14" id="KW-1185">Reference proteome</keyword>
<keyword evidence="7" id="KW-0833">Ubl conjugation pathway</keyword>
<evidence type="ECO:0000256" key="7">
    <source>
        <dbReference type="ARBA" id="ARBA00022786"/>
    </source>
</evidence>
<comment type="subcellular location">
    <subcellularLocation>
        <location evidence="1">Nucleus</location>
    </subcellularLocation>
</comment>
<evidence type="ECO:0000256" key="6">
    <source>
        <dbReference type="ARBA" id="ARBA00022771"/>
    </source>
</evidence>
<keyword evidence="8" id="KW-0862">Zinc</keyword>
<dbReference type="SUPFAM" id="SSF57850">
    <property type="entry name" value="RING/U-box"/>
    <property type="match status" value="1"/>
</dbReference>
<name>A0ABR0T9J8_AURPU</name>
<sequence>MSLRTRHSTIASTPARNTPGRAGTAASAQRAPTNELPPYQPLQHPLSAASRDRLRQLAQPLKWQQNHQLLAEVIACLGEAAAETNEALTNKEQALGRARNKARNNDDPEASQQRVQEMEAQFEELQAKVDSMTAQMDKDVRKMIDVDNHFEDMQHTLSDMIKDVSNASTQRTQRTQRDDDDDDEEEEEEYPDFDPTDPTNATQRPLAVAEMFNDRVARAKERYTAQSLTDRYSRNNHYVGFKQITHDARNNEDNPLPPAHLWFKEDRPNAGQTALGAEDSDDDLQIAKETISTRCPLTLREFVDPVTSRKCPHSFEREAITSMIQMPNNHVRSEGAAAVQCPVGGCQKLLTLADIYSDPVLKRKIARLQKAMRDAEEDSDEEGGNRPHSIASDDDDDAVDVDQTPVQRLKKERLSGRTPGPSAAPAASQRRGRAAVLSIDDDDEDE</sequence>
<reference evidence="13 14" key="1">
    <citation type="submission" date="2023-11" db="EMBL/GenBank/DDBJ databases">
        <title>Draft genome sequence and annotation of the polyextremotolerant black yeast-like fungus Aureobasidium pullulans NRRL 62042.</title>
        <authorList>
            <person name="Dielentheis-Frenken M.R.E."/>
            <person name="Wibberg D."/>
            <person name="Blank L.M."/>
            <person name="Tiso T."/>
        </authorList>
    </citation>
    <scope>NUCLEOTIDE SEQUENCE [LARGE SCALE GENOMIC DNA]</scope>
    <source>
        <strain evidence="13 14">NRRL 62042</strain>
    </source>
</reference>
<accession>A0ABR0T9J8</accession>
<dbReference type="PANTHER" id="PTHR21330">
    <property type="entry name" value="E3 SUMO-PROTEIN LIGASE NSE2"/>
    <property type="match status" value="1"/>
</dbReference>
<evidence type="ECO:0000256" key="3">
    <source>
        <dbReference type="ARBA" id="ARBA00008212"/>
    </source>
</evidence>
<feature type="domain" description="SP-RING-type" evidence="12">
    <location>
        <begin position="280"/>
        <end position="370"/>
    </location>
</feature>
<dbReference type="Gene3D" id="3.30.40.10">
    <property type="entry name" value="Zinc/RING finger domain, C3HC4 (zinc finger)"/>
    <property type="match status" value="1"/>
</dbReference>
<keyword evidence="5" id="KW-0479">Metal-binding</keyword>
<comment type="pathway">
    <text evidence="2">Protein modification; protein sumoylation.</text>
</comment>
<organism evidence="13 14">
    <name type="scientific">Aureobasidium pullulans</name>
    <name type="common">Black yeast</name>
    <name type="synonym">Pullularia pullulans</name>
    <dbReference type="NCBI Taxonomy" id="5580"/>
    <lineage>
        <taxon>Eukaryota</taxon>
        <taxon>Fungi</taxon>
        <taxon>Dikarya</taxon>
        <taxon>Ascomycota</taxon>
        <taxon>Pezizomycotina</taxon>
        <taxon>Dothideomycetes</taxon>
        <taxon>Dothideomycetidae</taxon>
        <taxon>Dothideales</taxon>
        <taxon>Saccotheciaceae</taxon>
        <taxon>Aureobasidium</taxon>
    </lineage>
</organism>
<dbReference type="InterPro" id="IPR026846">
    <property type="entry name" value="Nse2(Mms21)"/>
</dbReference>
<evidence type="ECO:0000256" key="9">
    <source>
        <dbReference type="ARBA" id="ARBA00023242"/>
    </source>
</evidence>
<evidence type="ECO:0000313" key="14">
    <source>
        <dbReference type="Proteomes" id="UP001341245"/>
    </source>
</evidence>
<feature type="region of interest" description="Disordered" evidence="11">
    <location>
        <begin position="163"/>
        <end position="204"/>
    </location>
</feature>
<proteinExistence type="inferred from homology"/>
<dbReference type="InterPro" id="IPR013083">
    <property type="entry name" value="Znf_RING/FYVE/PHD"/>
</dbReference>
<dbReference type="InterPro" id="IPR004181">
    <property type="entry name" value="Znf_MIZ"/>
</dbReference>
<feature type="region of interest" description="Disordered" evidence="11">
    <location>
        <begin position="94"/>
        <end position="117"/>
    </location>
</feature>
<evidence type="ECO:0000256" key="8">
    <source>
        <dbReference type="ARBA" id="ARBA00022833"/>
    </source>
</evidence>
<comment type="caution">
    <text evidence="13">The sequence shown here is derived from an EMBL/GenBank/DDBJ whole genome shotgun (WGS) entry which is preliminary data.</text>
</comment>
<feature type="region of interest" description="Disordered" evidence="11">
    <location>
        <begin position="372"/>
        <end position="446"/>
    </location>
</feature>
<protein>
    <recommendedName>
        <fullName evidence="12">SP-RING-type domain-containing protein</fullName>
    </recommendedName>
</protein>
<keyword evidence="4" id="KW-0808">Transferase</keyword>
<comment type="similarity">
    <text evidence="3">Belongs to the NSE2 family.</text>
</comment>
<keyword evidence="9" id="KW-0539">Nucleus</keyword>
<evidence type="ECO:0000256" key="11">
    <source>
        <dbReference type="SAM" id="MobiDB-lite"/>
    </source>
</evidence>
<keyword evidence="6 10" id="KW-0863">Zinc-finger</keyword>
<feature type="compositionally biased region" description="Acidic residues" evidence="11">
    <location>
        <begin position="178"/>
        <end position="195"/>
    </location>
</feature>